<dbReference type="Proteomes" id="UP000708208">
    <property type="component" value="Unassembled WGS sequence"/>
</dbReference>
<dbReference type="InterPro" id="IPR000331">
    <property type="entry name" value="Rap/Ran_GAP_dom"/>
</dbReference>
<evidence type="ECO:0000313" key="5">
    <source>
        <dbReference type="Proteomes" id="UP000708208"/>
    </source>
</evidence>
<evidence type="ECO:0000256" key="1">
    <source>
        <dbReference type="ARBA" id="ARBA00022468"/>
    </source>
</evidence>
<dbReference type="EMBL" id="CAJVCH010197380">
    <property type="protein sequence ID" value="CAG7730632.1"/>
    <property type="molecule type" value="Genomic_DNA"/>
</dbReference>
<gene>
    <name evidence="4" type="ORF">AFUS01_LOCUS19258</name>
</gene>
<evidence type="ECO:0000259" key="3">
    <source>
        <dbReference type="PROSITE" id="PS50085"/>
    </source>
</evidence>
<dbReference type="GO" id="GO:0005737">
    <property type="term" value="C:cytoplasm"/>
    <property type="evidence" value="ECO:0007669"/>
    <property type="project" value="TreeGrafter"/>
</dbReference>
<dbReference type="PANTHER" id="PTHR10063:SF11">
    <property type="entry name" value="RHO GTPASE-ACTIVATING PROTEIN CG5521-RELATED"/>
    <property type="match status" value="1"/>
</dbReference>
<name>A0A8J2K208_9HEXA</name>
<comment type="caution">
    <text evidence="4">The sequence shown here is derived from an EMBL/GenBank/DDBJ whole genome shotgun (WGS) entry which is preliminary data.</text>
</comment>
<dbReference type="Pfam" id="PF02145">
    <property type="entry name" value="Rap_GAP"/>
    <property type="match status" value="1"/>
</dbReference>
<reference evidence="4" key="1">
    <citation type="submission" date="2021-06" db="EMBL/GenBank/DDBJ databases">
        <authorList>
            <person name="Hodson N. C."/>
            <person name="Mongue J. A."/>
            <person name="Jaron S. K."/>
        </authorList>
    </citation>
    <scope>NUCLEOTIDE SEQUENCE</scope>
</reference>
<dbReference type="GO" id="GO:0005096">
    <property type="term" value="F:GTPase activator activity"/>
    <property type="evidence" value="ECO:0007669"/>
    <property type="project" value="UniProtKB-KW"/>
</dbReference>
<dbReference type="GO" id="GO:0005634">
    <property type="term" value="C:nucleus"/>
    <property type="evidence" value="ECO:0007669"/>
    <property type="project" value="InterPro"/>
</dbReference>
<dbReference type="InterPro" id="IPR027107">
    <property type="entry name" value="Tuberin/Ral-act_asu"/>
</dbReference>
<keyword evidence="5" id="KW-1185">Reference proteome</keyword>
<protein>
    <recommendedName>
        <fullName evidence="3">Rap-GAP domain-containing protein</fullName>
    </recommendedName>
</protein>
<organism evidence="4 5">
    <name type="scientific">Allacma fusca</name>
    <dbReference type="NCBI Taxonomy" id="39272"/>
    <lineage>
        <taxon>Eukaryota</taxon>
        <taxon>Metazoa</taxon>
        <taxon>Ecdysozoa</taxon>
        <taxon>Arthropoda</taxon>
        <taxon>Hexapoda</taxon>
        <taxon>Collembola</taxon>
        <taxon>Symphypleona</taxon>
        <taxon>Sminthuridae</taxon>
        <taxon>Allacma</taxon>
    </lineage>
</organism>
<keyword evidence="1" id="KW-0343">GTPase activation</keyword>
<dbReference type="PROSITE" id="PS50085">
    <property type="entry name" value="RAPGAP"/>
    <property type="match status" value="1"/>
</dbReference>
<dbReference type="PANTHER" id="PTHR10063">
    <property type="entry name" value="TUBERIN"/>
    <property type="match status" value="1"/>
</dbReference>
<evidence type="ECO:0000313" key="4">
    <source>
        <dbReference type="EMBL" id="CAG7730632.1"/>
    </source>
</evidence>
<dbReference type="OrthoDB" id="19311at2759"/>
<sequence length="267" mass="30178">MGGLLRNKTSGETAPYYATSFSEVIFHVSTRLPAETADHLLLKTKHLGNDEIHIVWSEHNRDYRRDIIPTEFCDVLIVIYPLEFSLYRVTINRKSEVPYFGPLYNEAIVEKAVLPHLVRCTAINASRAKRSSLQFFQHYFEERQQSLATIMTNHKKRSTFEMFTSSLYRPLNPSPLQFQSGCCSRASANSFTSTNTNKTFNSQVAALIDQNVADISMHVEAPSVQEFNSVPPSPTPPVPPKRLSIKLGHGLKPKLQTPPVSPSTMRR</sequence>
<dbReference type="FunFam" id="3.40.50.11210:FF:000001">
    <property type="entry name" value="Ral GTPase-activating protein subunit alpha-1 isoform 1"/>
    <property type="match status" value="1"/>
</dbReference>
<proteinExistence type="predicted"/>
<feature type="compositionally biased region" description="Pro residues" evidence="2">
    <location>
        <begin position="231"/>
        <end position="240"/>
    </location>
</feature>
<dbReference type="GO" id="GO:0051056">
    <property type="term" value="P:regulation of small GTPase mediated signal transduction"/>
    <property type="evidence" value="ECO:0007669"/>
    <property type="project" value="InterPro"/>
</dbReference>
<evidence type="ECO:0000256" key="2">
    <source>
        <dbReference type="SAM" id="MobiDB-lite"/>
    </source>
</evidence>
<feature type="domain" description="Rap-GAP" evidence="3">
    <location>
        <begin position="1"/>
        <end position="150"/>
    </location>
</feature>
<accession>A0A8J2K208</accession>
<feature type="region of interest" description="Disordered" evidence="2">
    <location>
        <begin position="226"/>
        <end position="267"/>
    </location>
</feature>
<dbReference type="AlphaFoldDB" id="A0A8J2K208"/>